<accession>A0A1E1L0V8</accession>
<feature type="compositionally biased region" description="Low complexity" evidence="1">
    <location>
        <begin position="940"/>
        <end position="949"/>
    </location>
</feature>
<dbReference type="PANTHER" id="PTHR47339:SF1">
    <property type="entry name" value="CELL DIVISION CONTROL PROTEIN 24"/>
    <property type="match status" value="1"/>
</dbReference>
<dbReference type="FunFam" id="1.20.900.10:FF:000041">
    <property type="entry name" value="Rho guanyl nucleotide exchange factor"/>
    <property type="match status" value="1"/>
</dbReference>
<feature type="region of interest" description="Disordered" evidence="1">
    <location>
        <begin position="517"/>
        <end position="553"/>
    </location>
</feature>
<dbReference type="InterPro" id="IPR000219">
    <property type="entry name" value="DH_dom"/>
</dbReference>
<dbReference type="Gene3D" id="1.20.900.10">
    <property type="entry name" value="Dbl homology (DH) domain"/>
    <property type="match status" value="1"/>
</dbReference>
<gene>
    <name evidence="4" type="ORF">RCO7_10795</name>
</gene>
<dbReference type="SUPFAM" id="SSF48065">
    <property type="entry name" value="DBL homology domain (DH-domain)"/>
    <property type="match status" value="1"/>
</dbReference>
<dbReference type="InterPro" id="IPR001331">
    <property type="entry name" value="GDS_CDC24_CS"/>
</dbReference>
<reference evidence="5" key="1">
    <citation type="submission" date="2016-03" db="EMBL/GenBank/DDBJ databases">
        <authorList>
            <person name="Ploux O."/>
        </authorList>
    </citation>
    <scope>NUCLEOTIDE SEQUENCE [LARGE SCALE GENOMIC DNA]</scope>
    <source>
        <strain evidence="5">UK7</strain>
    </source>
</reference>
<dbReference type="GO" id="GO:0031106">
    <property type="term" value="P:septin ring organization"/>
    <property type="evidence" value="ECO:0007669"/>
    <property type="project" value="TreeGrafter"/>
</dbReference>
<dbReference type="CDD" id="cd00014">
    <property type="entry name" value="CH_SF"/>
    <property type="match status" value="1"/>
</dbReference>
<evidence type="ECO:0000259" key="3">
    <source>
        <dbReference type="PROSITE" id="PS51745"/>
    </source>
</evidence>
<feature type="compositionally biased region" description="Polar residues" evidence="1">
    <location>
        <begin position="1103"/>
        <end position="1136"/>
    </location>
</feature>
<keyword evidence="5" id="KW-1185">Reference proteome</keyword>
<feature type="compositionally biased region" description="Polar residues" evidence="1">
    <location>
        <begin position="1065"/>
        <end position="1085"/>
    </location>
</feature>
<evidence type="ECO:0000259" key="2">
    <source>
        <dbReference type="PROSITE" id="PS50010"/>
    </source>
</evidence>
<feature type="compositionally biased region" description="Polar residues" evidence="1">
    <location>
        <begin position="1023"/>
        <end position="1034"/>
    </location>
</feature>
<dbReference type="InterPro" id="IPR010481">
    <property type="entry name" value="Cdc24/Scd1_N"/>
</dbReference>
<dbReference type="SUPFAM" id="SSF50729">
    <property type="entry name" value="PH domain-like"/>
    <property type="match status" value="1"/>
</dbReference>
<dbReference type="Gene3D" id="3.10.20.90">
    <property type="entry name" value="Phosphatidylinositol 3-kinase Catalytic Subunit, Chain A, domain 1"/>
    <property type="match status" value="1"/>
</dbReference>
<dbReference type="FunFam" id="3.10.20.90:FF:000176">
    <property type="entry name" value="Rho guanyl nucleotide exchange factor"/>
    <property type="match status" value="1"/>
</dbReference>
<dbReference type="GO" id="GO:0043332">
    <property type="term" value="C:mating projection tip"/>
    <property type="evidence" value="ECO:0007669"/>
    <property type="project" value="TreeGrafter"/>
</dbReference>
<dbReference type="GO" id="GO:0000935">
    <property type="term" value="C:division septum"/>
    <property type="evidence" value="ECO:0007669"/>
    <property type="project" value="TreeGrafter"/>
</dbReference>
<name>A0A1E1L0V8_9HELO</name>
<dbReference type="CDD" id="cd00160">
    <property type="entry name" value="RhoGEF"/>
    <property type="match status" value="1"/>
</dbReference>
<proteinExistence type="predicted"/>
<feature type="compositionally biased region" description="Low complexity" evidence="1">
    <location>
        <begin position="607"/>
        <end position="619"/>
    </location>
</feature>
<protein>
    <submittedName>
        <fullName evidence="4">Related to Scd1 protein</fullName>
    </submittedName>
</protein>
<dbReference type="InParanoid" id="A0A1E1L0V8"/>
<dbReference type="CDD" id="cd05992">
    <property type="entry name" value="PB1"/>
    <property type="match status" value="1"/>
</dbReference>
<dbReference type="InterPro" id="IPR053793">
    <property type="entry name" value="PB1-like"/>
</dbReference>
<feature type="compositionally biased region" description="Low complexity" evidence="1">
    <location>
        <begin position="1005"/>
        <end position="1022"/>
    </location>
</feature>
<feature type="domain" description="DH" evidence="2">
    <location>
        <begin position="262"/>
        <end position="437"/>
    </location>
</feature>
<feature type="domain" description="PB1" evidence="3">
    <location>
        <begin position="1148"/>
        <end position="1232"/>
    </location>
</feature>
<evidence type="ECO:0000313" key="4">
    <source>
        <dbReference type="EMBL" id="CZT04139.1"/>
    </source>
</evidence>
<dbReference type="GO" id="GO:0005085">
    <property type="term" value="F:guanyl-nucleotide exchange factor activity"/>
    <property type="evidence" value="ECO:0007669"/>
    <property type="project" value="InterPro"/>
</dbReference>
<feature type="compositionally biased region" description="Acidic residues" evidence="1">
    <location>
        <begin position="838"/>
        <end position="847"/>
    </location>
</feature>
<dbReference type="SUPFAM" id="SSF54277">
    <property type="entry name" value="CAD &amp; PB1 domains"/>
    <property type="match status" value="1"/>
</dbReference>
<feature type="compositionally biased region" description="Polar residues" evidence="1">
    <location>
        <begin position="580"/>
        <end position="590"/>
    </location>
</feature>
<dbReference type="PROSITE" id="PS51745">
    <property type="entry name" value="PB1"/>
    <property type="match status" value="1"/>
</dbReference>
<dbReference type="Gene3D" id="2.30.29.30">
    <property type="entry name" value="Pleckstrin-homology domain (PH domain)/Phosphotyrosine-binding domain (PTB)"/>
    <property type="match status" value="1"/>
</dbReference>
<dbReference type="EMBL" id="FJUW01000031">
    <property type="protein sequence ID" value="CZT04139.1"/>
    <property type="molecule type" value="Genomic_DNA"/>
</dbReference>
<dbReference type="Proteomes" id="UP000178129">
    <property type="component" value="Unassembled WGS sequence"/>
</dbReference>
<dbReference type="InterPro" id="IPR011993">
    <property type="entry name" value="PH-like_dom_sf"/>
</dbReference>
<dbReference type="Pfam" id="PF00564">
    <property type="entry name" value="PB1"/>
    <property type="match status" value="1"/>
</dbReference>
<feature type="region of interest" description="Disordered" evidence="1">
    <location>
        <begin position="33"/>
        <end position="88"/>
    </location>
</feature>
<dbReference type="SMART" id="SM00666">
    <property type="entry name" value="PB1"/>
    <property type="match status" value="1"/>
</dbReference>
<comment type="caution">
    <text evidence="4">The sequence shown here is derived from an EMBL/GenBank/DDBJ whole genome shotgun (WGS) entry which is preliminary data.</text>
</comment>
<feature type="compositionally biased region" description="Low complexity" evidence="1">
    <location>
        <begin position="868"/>
        <end position="885"/>
    </location>
</feature>
<feature type="region of interest" description="Disordered" evidence="1">
    <location>
        <begin position="834"/>
        <end position="1139"/>
    </location>
</feature>
<dbReference type="PROSITE" id="PS00741">
    <property type="entry name" value="DH_1"/>
    <property type="match status" value="1"/>
</dbReference>
<feature type="region of interest" description="Disordered" evidence="1">
    <location>
        <begin position="580"/>
        <end position="619"/>
    </location>
</feature>
<dbReference type="Pfam" id="PF06395">
    <property type="entry name" value="CDC24"/>
    <property type="match status" value="1"/>
</dbReference>
<dbReference type="FunCoup" id="A0A1E1L0V8">
    <property type="interactions" value="98"/>
</dbReference>
<feature type="compositionally biased region" description="Polar residues" evidence="1">
    <location>
        <begin position="909"/>
        <end position="920"/>
    </location>
</feature>
<dbReference type="AlphaFoldDB" id="A0A1E1L0V8"/>
<dbReference type="Pfam" id="PF15411">
    <property type="entry name" value="PH_10"/>
    <property type="match status" value="1"/>
</dbReference>
<sequence>MAQSHGPLSISSLSRTNTAPVYNSSNAAIPIPGIGHSSTMSHSSRSSQLSGSTAVSSSSTTTSLSSMSSSATLVPPPTGPTSTQQMAQNGGNVVATNNIINQRADASRSLYQICVNLRQRLATVPDFDAHLNDSDSEDDGEDMDPVSSLWRCLRKGTPLMTIYNSLKPPDLLKIDEKIPEAKRPKIAAFKFVEACLKGDLKLPPGECFSLQDLFGDDTTGFVKVTQVINIVLDAAQQKGNLLTSEKNDAVPAAMMAGSQMSYRDHVVRELVDTERKYVQDLENLHELKKTIEQKGVIPGDVVHDIFLNINAILDFQRRFLIKIETTNSQPDDRQEWGLPFTNYEEAFGIYQPFIANQRKAAAIAKKEFDKITMADHPVVVDFNTLDGFLLKPMQRLVKYPLLLKDLRDKTGASDETKADLTAGIEASNRVLMQANSAVDRELRAEALEDLCVRVDDWKNHRVDHFGELLQHGQFPVVTGKSDVSKEVRPLFSLVQNLSSLGEIRASLDLKRRATLSSRQRSYSTLNSQSSTASQSCSSANPSNPRSPSQVDELDEELLKRKATLTSRLRSFTNQSTLNIQSSFTSQISPTKHSDESEEGESRRKATSSSQHSRQSSFSHFTEGIEEELSSWQAVSSGQPHVNGQQRGTQEQLDHFFADMVFHEFTGDHPSTGEPFFARTFADETGIICPHYEQYTIYLFERILLCCKDLNPNKSKDKLMGAQKDKKDKKDKSRIIPNKNAKLQLKGRIFMTNVTEVVSLAKQGSYTVQIFWKGDPGVENFIIRFSNEETMKKWYEGVDGQRKQHANTVQTGSSPDAIPQEFAWMREQTGQLPNPYAQQEDEEEDDEYSIPASAPIPNSTYPGPNPGMSRNASSTSLRSRATTSDSGPSLAGIARAPPSRFPMGAHNPPLSLQTHLASQLPSPGHRGGDSYFSPVAESPASSRTSTTSSSMFPFPRQGTPQSGWEPVEYNRYTAPAGPRAPSRGSQHAMDAYQMNGRTPQRPSLPAMASTSAQQTVAQQRSRSYSTPDINAQNGSRRLPNGAVSGPVPAVPGIPAHLHPAYDNGLPLSQNNSPNGHPTRSNTQSPGAQRERLHQQQQQQQQQQYANPAQYSRSNTTQFPSTTQDSRAMSPPLNSADSNNKDMGFGLPTQLKVKVNCDGNYVTLVVAFNITYQSLVDRIDAKVGRFSNNAIAQGTMRLRYRDEDGDFVTIESDDDIQIAFQEWREAQKMQYHQGQLGEIELFCLSIET</sequence>
<dbReference type="SMART" id="SM00325">
    <property type="entry name" value="RhoGEF"/>
    <property type="match status" value="1"/>
</dbReference>
<dbReference type="InterPro" id="IPR000270">
    <property type="entry name" value="PB1_dom"/>
</dbReference>
<dbReference type="PROSITE" id="PS50010">
    <property type="entry name" value="DH_2"/>
    <property type="match status" value="1"/>
</dbReference>
<dbReference type="InterPro" id="IPR053026">
    <property type="entry name" value="CDC42_GEF"/>
</dbReference>
<dbReference type="STRING" id="914237.A0A1E1L0V8"/>
<feature type="compositionally biased region" description="Basic and acidic residues" evidence="1">
    <location>
        <begin position="591"/>
        <end position="603"/>
    </location>
</feature>
<feature type="compositionally biased region" description="Low complexity" evidence="1">
    <location>
        <begin position="521"/>
        <end position="548"/>
    </location>
</feature>
<dbReference type="PANTHER" id="PTHR47339">
    <property type="entry name" value="CELL DIVISION CONTROL PROTEIN 24"/>
    <property type="match status" value="1"/>
</dbReference>
<dbReference type="GO" id="GO:0030010">
    <property type="term" value="P:establishment of cell polarity"/>
    <property type="evidence" value="ECO:0007669"/>
    <property type="project" value="TreeGrafter"/>
</dbReference>
<feature type="compositionally biased region" description="Low complexity" evidence="1">
    <location>
        <begin position="1093"/>
        <end position="1102"/>
    </location>
</feature>
<organism evidence="4 5">
    <name type="scientific">Rhynchosporium graminicola</name>
    <dbReference type="NCBI Taxonomy" id="2792576"/>
    <lineage>
        <taxon>Eukaryota</taxon>
        <taxon>Fungi</taxon>
        <taxon>Dikarya</taxon>
        <taxon>Ascomycota</taxon>
        <taxon>Pezizomycotina</taxon>
        <taxon>Leotiomycetes</taxon>
        <taxon>Helotiales</taxon>
        <taxon>Ploettnerulaceae</taxon>
        <taxon>Rhynchosporium</taxon>
    </lineage>
</organism>
<dbReference type="InterPro" id="IPR035899">
    <property type="entry name" value="DBL_dom_sf"/>
</dbReference>
<dbReference type="GO" id="GO:0005634">
    <property type="term" value="C:nucleus"/>
    <property type="evidence" value="ECO:0007669"/>
    <property type="project" value="TreeGrafter"/>
</dbReference>
<feature type="compositionally biased region" description="Low complexity" evidence="1">
    <location>
        <begin position="37"/>
        <end position="73"/>
    </location>
</feature>
<dbReference type="GO" id="GO:0035556">
    <property type="term" value="P:intracellular signal transduction"/>
    <property type="evidence" value="ECO:0007669"/>
    <property type="project" value="InterPro"/>
</dbReference>
<evidence type="ECO:0000313" key="5">
    <source>
        <dbReference type="Proteomes" id="UP000178129"/>
    </source>
</evidence>
<dbReference type="GO" id="GO:0005737">
    <property type="term" value="C:cytoplasm"/>
    <property type="evidence" value="ECO:0007669"/>
    <property type="project" value="TreeGrafter"/>
</dbReference>
<dbReference type="Pfam" id="PF00621">
    <property type="entry name" value="RhoGEF"/>
    <property type="match status" value="1"/>
</dbReference>
<evidence type="ECO:0000256" key="1">
    <source>
        <dbReference type="SAM" id="MobiDB-lite"/>
    </source>
</evidence>